<evidence type="ECO:0000256" key="1">
    <source>
        <dbReference type="SAM" id="MobiDB-lite"/>
    </source>
</evidence>
<feature type="compositionally biased region" description="Basic and acidic residues" evidence="1">
    <location>
        <begin position="54"/>
        <end position="65"/>
    </location>
</feature>
<sequence length="590" mass="64131">MHAQHSAKTDEAERSRPPASKPAIGGAPPLLALQRSVGNAAVVQMLRRTGRPGAQEEPRQGDEFDYRQTEHAVQRSTVQDVLRSPGRPLDHGTRTEMEGRLGADFSDVRIHTDAAARASAVDVGARAYTSGHHVVIGEGGGDKHTLAHELTHVIQQRQGPVAGTDDGTGLKVSDPSDRFEREAEANAVRVMRRSVLPSTRTEGGAAVGTRTDVAVQRATAEEDREVAANLADAAGGRLGSTEPWARETFDPHDTEIGADRTGVHIASVQAPTDKVMKAGAQWSAVELEKKKKLLGEALDTAFLEWSKRYDPEQVYIFTAPEYYFSGQGTHFLSGDQAAGVDEWLADRLAILPSNYLVVPGTIGRRRSLDAYESDQARADQQEGRKRLKENMGADNGYAKDSVAELEEIWEQGPDPDGSGNVTVFDNYARVFQGGQDPKTYTKRFEAPDWGGAPDRSQEEMEQGFFAIGQENFETTVKGVQVRLQICSDNAAESLWNEPYEGVHILVAANFGDAGESQANMHGDTFVVADSGHSQLFEADNPVPPADSVEDLRYHAAEKRKMTGKSPEATSTKGPVSLNFYRTATREPSAQ</sequence>
<accession>A0A372ZPD6</accession>
<dbReference type="EMBL" id="QVIG01000001">
    <property type="protein sequence ID" value="RGD57733.1"/>
    <property type="molecule type" value="Genomic_DNA"/>
</dbReference>
<keyword evidence="4" id="KW-1185">Reference proteome</keyword>
<dbReference type="InterPro" id="IPR025295">
    <property type="entry name" value="eCIS_core_dom"/>
</dbReference>
<dbReference type="AlphaFoldDB" id="A0A372ZPD6"/>
<gene>
    <name evidence="3" type="ORF">DR950_07980</name>
</gene>
<evidence type="ECO:0000313" key="4">
    <source>
        <dbReference type="Proteomes" id="UP000263377"/>
    </source>
</evidence>
<feature type="compositionally biased region" description="Polar residues" evidence="1">
    <location>
        <begin position="567"/>
        <end position="590"/>
    </location>
</feature>
<protein>
    <submittedName>
        <fullName evidence="3">DUF4157 domain-containing protein</fullName>
    </submittedName>
</protein>
<evidence type="ECO:0000259" key="2">
    <source>
        <dbReference type="Pfam" id="PF13699"/>
    </source>
</evidence>
<organism evidence="3 4">
    <name type="scientific">Kitasatospora xanthocidica</name>
    <dbReference type="NCBI Taxonomy" id="83382"/>
    <lineage>
        <taxon>Bacteria</taxon>
        <taxon>Bacillati</taxon>
        <taxon>Actinomycetota</taxon>
        <taxon>Actinomycetes</taxon>
        <taxon>Kitasatosporales</taxon>
        <taxon>Streptomycetaceae</taxon>
        <taxon>Kitasatospora</taxon>
    </lineage>
</organism>
<feature type="region of interest" description="Disordered" evidence="1">
    <location>
        <begin position="1"/>
        <end position="31"/>
    </location>
</feature>
<feature type="domain" description="eCIS core" evidence="2">
    <location>
        <begin position="88"/>
        <end position="159"/>
    </location>
</feature>
<feature type="compositionally biased region" description="Basic and acidic residues" evidence="1">
    <location>
        <begin position="7"/>
        <end position="16"/>
    </location>
</feature>
<dbReference type="RefSeq" id="WP_117486475.1">
    <property type="nucleotide sequence ID" value="NZ_QVIG01000001.1"/>
</dbReference>
<comment type="caution">
    <text evidence="3">The sequence shown here is derived from an EMBL/GenBank/DDBJ whole genome shotgun (WGS) entry which is preliminary data.</text>
</comment>
<dbReference type="Pfam" id="PF13699">
    <property type="entry name" value="eCIS_core"/>
    <property type="match status" value="1"/>
</dbReference>
<dbReference type="Proteomes" id="UP000263377">
    <property type="component" value="Unassembled WGS sequence"/>
</dbReference>
<feature type="region of interest" description="Disordered" evidence="1">
    <location>
        <begin position="557"/>
        <end position="590"/>
    </location>
</feature>
<name>A0A372ZPD6_9ACTN</name>
<feature type="region of interest" description="Disordered" evidence="1">
    <location>
        <begin position="44"/>
        <end position="65"/>
    </location>
</feature>
<evidence type="ECO:0000313" key="3">
    <source>
        <dbReference type="EMBL" id="RGD57733.1"/>
    </source>
</evidence>
<proteinExistence type="predicted"/>
<reference evidence="3 4" key="1">
    <citation type="submission" date="2018-08" db="EMBL/GenBank/DDBJ databases">
        <title>Diversity &amp; Physiological Properties of Lignin-Decomposing Actinobacteria from Soil.</title>
        <authorList>
            <person name="Roh S.G."/>
            <person name="Kim S.B."/>
        </authorList>
    </citation>
    <scope>NUCLEOTIDE SEQUENCE [LARGE SCALE GENOMIC DNA]</scope>
    <source>
        <strain evidence="3 4">MMS17-GH009</strain>
    </source>
</reference>